<accession>A0A2A9PF50</accession>
<sequence>MGCRSGLSPPSSFVYRASRWRTEAADLDCYYAGGYHRRACKRHRELNAPLHPHWNAAGGWQGQVLGANRWLTIDRHQPRALFPPTKHNAARDKKKKKKKNRLCACRVYPASPSPTAGPAQAVKRLYLPTYALAASPAPSTPGSGSHWLRSASEQCAGNSKQAKLRLLRHAAGTSPCGQRQRPIVTVSLDPYPGAMMYSRPWHPLTLTSYQNDVARSPPSELIIQARPRILRGFAQPCRRAGVLQVLQDGTLQAILAEPCLPRRGRRLKRQLPASHVANRPSLYRSSINKKKHGGVHA</sequence>
<dbReference type="AlphaFoldDB" id="A0A2A9PF50"/>
<dbReference type="EMBL" id="LAZP02000193">
    <property type="protein sequence ID" value="PFH59510.1"/>
    <property type="molecule type" value="Genomic_DNA"/>
</dbReference>
<reference evidence="1 2" key="2">
    <citation type="journal article" date="2017" name="Sci. Rep.">
        <title>Ant-infecting Ophiocordyceps genomes reveal a high diversity of potential behavioral manipulation genes and a possible major role for enterotoxins.</title>
        <authorList>
            <person name="de Bekker C."/>
            <person name="Ohm R.A."/>
            <person name="Evans H.C."/>
            <person name="Brachmann A."/>
            <person name="Hughes D.P."/>
        </authorList>
    </citation>
    <scope>NUCLEOTIDE SEQUENCE [LARGE SCALE GENOMIC DNA]</scope>
    <source>
        <strain evidence="1 2">SC16a</strain>
    </source>
</reference>
<proteinExistence type="predicted"/>
<dbReference type="Proteomes" id="UP000037136">
    <property type="component" value="Unassembled WGS sequence"/>
</dbReference>
<evidence type="ECO:0000313" key="1">
    <source>
        <dbReference type="EMBL" id="PFH59510.1"/>
    </source>
</evidence>
<name>A0A2A9PF50_OPHUN</name>
<protein>
    <submittedName>
        <fullName evidence="1">Uncharacterized protein</fullName>
    </submittedName>
</protein>
<gene>
    <name evidence="1" type="ORF">XA68_12242</name>
</gene>
<reference evidence="1 2" key="1">
    <citation type="journal article" date="2015" name="BMC Genomics">
        <title>Gene expression during zombie ant biting behavior reflects the complexity underlying fungal parasitic behavioral manipulation.</title>
        <authorList>
            <person name="de Bekker C."/>
            <person name="Ohm R.A."/>
            <person name="Loreto R.G."/>
            <person name="Sebastian A."/>
            <person name="Albert I."/>
            <person name="Merrow M."/>
            <person name="Brachmann A."/>
            <person name="Hughes D.P."/>
        </authorList>
    </citation>
    <scope>NUCLEOTIDE SEQUENCE [LARGE SCALE GENOMIC DNA]</scope>
    <source>
        <strain evidence="1 2">SC16a</strain>
    </source>
</reference>
<keyword evidence="2" id="KW-1185">Reference proteome</keyword>
<comment type="caution">
    <text evidence="1">The sequence shown here is derived from an EMBL/GenBank/DDBJ whole genome shotgun (WGS) entry which is preliminary data.</text>
</comment>
<organism evidence="1 2">
    <name type="scientific">Ophiocordyceps unilateralis</name>
    <name type="common">Zombie-ant fungus</name>
    <name type="synonym">Torrubia unilateralis</name>
    <dbReference type="NCBI Taxonomy" id="268505"/>
    <lineage>
        <taxon>Eukaryota</taxon>
        <taxon>Fungi</taxon>
        <taxon>Dikarya</taxon>
        <taxon>Ascomycota</taxon>
        <taxon>Pezizomycotina</taxon>
        <taxon>Sordariomycetes</taxon>
        <taxon>Hypocreomycetidae</taxon>
        <taxon>Hypocreales</taxon>
        <taxon>Ophiocordycipitaceae</taxon>
        <taxon>Ophiocordyceps</taxon>
    </lineage>
</organism>
<evidence type="ECO:0000313" key="2">
    <source>
        <dbReference type="Proteomes" id="UP000037136"/>
    </source>
</evidence>